<gene>
    <name evidence="2" type="ORF">WICMUC_001393</name>
</gene>
<comment type="caution">
    <text evidence="2">The sequence shown here is derived from an EMBL/GenBank/DDBJ whole genome shotgun (WGS) entry which is preliminary data.</text>
</comment>
<sequence>MSRSSQFNVPVSFLQQQAYWLYENELEQLKNKIQKSTLSSDTITDTDYNNCNIKGASKDPDIFEPSSVTQSVPSSQQDLDSNSDSDLSTSSNEQIDTGSTLLYRSRIFSKPSKFQGDGDSSLNEENDLQSSGKEDTEDEYERVALDKSEIYMLKKGMQPTRTNGSSILNSSADSISKSALEEALLHNSHF</sequence>
<evidence type="ECO:0000313" key="2">
    <source>
        <dbReference type="EMBL" id="KAH3678376.1"/>
    </source>
</evidence>
<reference evidence="2" key="2">
    <citation type="submission" date="2021-01" db="EMBL/GenBank/DDBJ databases">
        <authorList>
            <person name="Schikora-Tamarit M.A."/>
        </authorList>
    </citation>
    <scope>NUCLEOTIDE SEQUENCE</scope>
    <source>
        <strain evidence="2">CBS6341</strain>
    </source>
</reference>
<dbReference type="Gene3D" id="1.10.10.2570">
    <property type="match status" value="1"/>
</dbReference>
<reference evidence="2" key="1">
    <citation type="journal article" date="2021" name="Open Biol.">
        <title>Shared evolutionary footprints suggest mitochondrial oxidative damage underlies multiple complex I losses in fungi.</title>
        <authorList>
            <person name="Schikora-Tamarit M.A."/>
            <person name="Marcet-Houben M."/>
            <person name="Nosek J."/>
            <person name="Gabaldon T."/>
        </authorList>
    </citation>
    <scope>NUCLEOTIDE SEQUENCE</scope>
    <source>
        <strain evidence="2">CBS6341</strain>
    </source>
</reference>
<keyword evidence="3" id="KW-1185">Reference proteome</keyword>
<feature type="region of interest" description="Disordered" evidence="1">
    <location>
        <begin position="44"/>
        <end position="96"/>
    </location>
</feature>
<feature type="region of interest" description="Disordered" evidence="1">
    <location>
        <begin position="112"/>
        <end position="140"/>
    </location>
</feature>
<accession>A0A9P8TGV0</accession>
<evidence type="ECO:0000313" key="3">
    <source>
        <dbReference type="Proteomes" id="UP000769528"/>
    </source>
</evidence>
<feature type="compositionally biased region" description="Low complexity" evidence="1">
    <location>
        <begin position="65"/>
        <end position="92"/>
    </location>
</feature>
<dbReference type="InterPro" id="IPR039362">
    <property type="entry name" value="ATG29_sf"/>
</dbReference>
<protein>
    <submittedName>
        <fullName evidence="2">Uncharacterized protein</fullName>
    </submittedName>
</protein>
<proteinExistence type="predicted"/>
<dbReference type="OrthoDB" id="21072at2759"/>
<dbReference type="AlphaFoldDB" id="A0A9P8TGV0"/>
<dbReference type="Proteomes" id="UP000769528">
    <property type="component" value="Unassembled WGS sequence"/>
</dbReference>
<evidence type="ECO:0000256" key="1">
    <source>
        <dbReference type="SAM" id="MobiDB-lite"/>
    </source>
</evidence>
<organism evidence="2 3">
    <name type="scientific">Wickerhamomyces mucosus</name>
    <dbReference type="NCBI Taxonomy" id="1378264"/>
    <lineage>
        <taxon>Eukaryota</taxon>
        <taxon>Fungi</taxon>
        <taxon>Dikarya</taxon>
        <taxon>Ascomycota</taxon>
        <taxon>Saccharomycotina</taxon>
        <taxon>Saccharomycetes</taxon>
        <taxon>Phaffomycetales</taxon>
        <taxon>Wickerhamomycetaceae</taxon>
        <taxon>Wickerhamomyces</taxon>
    </lineage>
</organism>
<dbReference type="EMBL" id="JAEUBF010000443">
    <property type="protein sequence ID" value="KAH3678376.1"/>
    <property type="molecule type" value="Genomic_DNA"/>
</dbReference>
<name>A0A9P8TGV0_9ASCO</name>